<feature type="compositionally biased region" description="Polar residues" evidence="2">
    <location>
        <begin position="156"/>
        <end position="167"/>
    </location>
</feature>
<comment type="similarity">
    <text evidence="1">Belongs to the histone H3 family.</text>
</comment>
<dbReference type="SUPFAM" id="SSF47113">
    <property type="entry name" value="Histone-fold"/>
    <property type="match status" value="1"/>
</dbReference>
<dbReference type="AlphaFoldDB" id="A0A6M2CWU6"/>
<dbReference type="InterPro" id="IPR000164">
    <property type="entry name" value="Histone_H3/CENP-A"/>
</dbReference>
<dbReference type="Gene3D" id="1.10.20.10">
    <property type="entry name" value="Histone, subunit A"/>
    <property type="match status" value="1"/>
</dbReference>
<feature type="compositionally biased region" description="Basic residues" evidence="2">
    <location>
        <begin position="238"/>
        <end position="251"/>
    </location>
</feature>
<dbReference type="PANTHER" id="PTHR45810">
    <property type="entry name" value="HISTONE H3.2"/>
    <property type="match status" value="1"/>
</dbReference>
<dbReference type="VEuPathDB" id="VectorBase:LOC119177075"/>
<evidence type="ECO:0000259" key="3">
    <source>
        <dbReference type="Pfam" id="PF00125"/>
    </source>
</evidence>
<dbReference type="SMART" id="SM00428">
    <property type="entry name" value="H3"/>
    <property type="match status" value="1"/>
</dbReference>
<feature type="compositionally biased region" description="Basic and acidic residues" evidence="2">
    <location>
        <begin position="187"/>
        <end position="200"/>
    </location>
</feature>
<feature type="domain" description="Core Histone H2A/H2B/H3" evidence="3">
    <location>
        <begin position="264"/>
        <end position="341"/>
    </location>
</feature>
<feature type="compositionally biased region" description="Low complexity" evidence="2">
    <location>
        <begin position="37"/>
        <end position="47"/>
    </location>
</feature>
<protein>
    <submittedName>
        <fullName evidence="4">Putative histone H3</fullName>
    </submittedName>
</protein>
<feature type="region of interest" description="Disordered" evidence="2">
    <location>
        <begin position="1"/>
        <end position="251"/>
    </location>
</feature>
<dbReference type="EMBL" id="GHWJ01004880">
    <property type="protein sequence ID" value="NOV37617.1"/>
    <property type="molecule type" value="Transcribed_RNA"/>
</dbReference>
<dbReference type="Pfam" id="PF00125">
    <property type="entry name" value="Histone"/>
    <property type="match status" value="1"/>
</dbReference>
<dbReference type="GO" id="GO:0030527">
    <property type="term" value="F:structural constituent of chromatin"/>
    <property type="evidence" value="ECO:0007669"/>
    <property type="project" value="InterPro"/>
</dbReference>
<feature type="compositionally biased region" description="Low complexity" evidence="2">
    <location>
        <begin position="9"/>
        <end position="22"/>
    </location>
</feature>
<proteinExistence type="inferred from homology"/>
<dbReference type="InterPro" id="IPR009072">
    <property type="entry name" value="Histone-fold"/>
</dbReference>
<dbReference type="GO" id="GO:0003677">
    <property type="term" value="F:DNA binding"/>
    <property type="evidence" value="ECO:0007669"/>
    <property type="project" value="InterPro"/>
</dbReference>
<dbReference type="RefSeq" id="XP_037284352.1">
    <property type="nucleotide sequence ID" value="XM_037428455.1"/>
</dbReference>
<evidence type="ECO:0000256" key="2">
    <source>
        <dbReference type="SAM" id="MobiDB-lite"/>
    </source>
</evidence>
<evidence type="ECO:0000313" key="4">
    <source>
        <dbReference type="EMBL" id="NOV37617.1"/>
    </source>
</evidence>
<reference evidence="4" key="1">
    <citation type="submission" date="2019-09" db="EMBL/GenBank/DDBJ databases">
        <title>Organ-specific transcriptomic study of the physiology of the cattle tick, Rhipicephalus microplus.</title>
        <authorList>
            <person name="Tirloni L."/>
            <person name="Braz G."/>
            <person name="Gandara A.C.P."/>
            <person name="Sabadin G.A."/>
            <person name="da Silva R.M."/>
            <person name="Guizzo M.G."/>
            <person name="Machado J.A."/>
            <person name="Costa E.P."/>
            <person name="Gomes H.F."/>
            <person name="Moraes J."/>
            <person name="Mota M.B.S."/>
            <person name="Mesquita R.D."/>
            <person name="Alvarenga P.H."/>
            <person name="Alves F."/>
            <person name="Seixas A."/>
            <person name="da Fonseca R.N."/>
            <person name="Fogaca A."/>
            <person name="Logullo C."/>
            <person name="Tanaka A."/>
            <person name="Daffre S."/>
            <person name="Termignoni C."/>
            <person name="Vaz I.S.Jr."/>
            <person name="Oliveira P.L."/>
            <person name="Ribeiro J.M."/>
        </authorList>
    </citation>
    <scope>NUCLEOTIDE SEQUENCE</scope>
    <source>
        <strain evidence="4">Porto Alegre</strain>
    </source>
</reference>
<dbReference type="GO" id="GO:0000786">
    <property type="term" value="C:nucleosome"/>
    <property type="evidence" value="ECO:0007669"/>
    <property type="project" value="InterPro"/>
</dbReference>
<organism evidence="4">
    <name type="scientific">Rhipicephalus microplus</name>
    <name type="common">Cattle tick</name>
    <name type="synonym">Boophilus microplus</name>
    <dbReference type="NCBI Taxonomy" id="6941"/>
    <lineage>
        <taxon>Eukaryota</taxon>
        <taxon>Metazoa</taxon>
        <taxon>Ecdysozoa</taxon>
        <taxon>Arthropoda</taxon>
        <taxon>Chelicerata</taxon>
        <taxon>Arachnida</taxon>
        <taxon>Acari</taxon>
        <taxon>Parasitiformes</taxon>
        <taxon>Ixodida</taxon>
        <taxon>Ixodoidea</taxon>
        <taxon>Ixodidae</taxon>
        <taxon>Rhipicephalinae</taxon>
        <taxon>Rhipicephalus</taxon>
        <taxon>Boophilus</taxon>
    </lineage>
</organism>
<dbReference type="OMA" id="WRTLANW"/>
<sequence length="357" mass="39796">MAARKFEPSTTSSISSTSVPSRSSKEVWKTLAKWTMSRSSSESSLSSNILKESHEEDDSRNDSQMHLPRSQARGPQRSSRGNTTSRLQSGNVERKRILKEASSSPEMSPRKMSRSESEKISSFTESQESALPAGRAVAMRRISFWSSPRRKEAASDSPSPSLVQSGRKSAPEQESADGFTRAVQRQSDSHLHLSTSDKQKSMKMQSLDSFGTPSSSPRITKDEKAAVEVRPLQQKPVLRARRTKKQMKPVKRTTGYKVLRGMRHHQSPASSSMTLIPRLPFSRVVREILFSVGGKDFRMQKLALSVLQETSEAIIVAVLQGANVLAHHSRRVTLMNRDLDTFLTLIRNNGSLQRCLS</sequence>
<name>A0A6M2CWU6_RHIMP</name>
<dbReference type="OrthoDB" id="420022at2759"/>
<dbReference type="KEGG" id="rmp:119177075"/>
<dbReference type="InterPro" id="IPR007125">
    <property type="entry name" value="H2A/H2B/H3"/>
</dbReference>
<evidence type="ECO:0000256" key="1">
    <source>
        <dbReference type="ARBA" id="ARBA00010343"/>
    </source>
</evidence>
<dbReference type="GO" id="GO:0046982">
    <property type="term" value="F:protein heterodimerization activity"/>
    <property type="evidence" value="ECO:0007669"/>
    <property type="project" value="InterPro"/>
</dbReference>
<dbReference type="PANTHER" id="PTHR45810:SF1">
    <property type="entry name" value="HISTONE H3-LIKE CENTROMERIC PROTEIN A"/>
    <property type="match status" value="1"/>
</dbReference>
<feature type="compositionally biased region" description="Polar residues" evidence="2">
    <location>
        <begin position="201"/>
        <end position="218"/>
    </location>
</feature>
<feature type="compositionally biased region" description="Polar residues" evidence="2">
    <location>
        <begin position="76"/>
        <end position="91"/>
    </location>
</feature>
<feature type="compositionally biased region" description="Polar residues" evidence="2">
    <location>
        <begin position="120"/>
        <end position="129"/>
    </location>
</feature>
<accession>A0A6M2CWU6</accession>